<gene>
    <name evidence="1" type="ORF">GYMLUDRAFT_45323</name>
</gene>
<dbReference type="AlphaFoldDB" id="A0A0D0CJE5"/>
<dbReference type="EMBL" id="KN834785">
    <property type="protein sequence ID" value="KIK58467.1"/>
    <property type="molecule type" value="Genomic_DNA"/>
</dbReference>
<keyword evidence="2" id="KW-1185">Reference proteome</keyword>
<dbReference type="Proteomes" id="UP000053593">
    <property type="component" value="Unassembled WGS sequence"/>
</dbReference>
<dbReference type="HOGENOM" id="CLU_2574123_0_0_1"/>
<sequence length="81" mass="8901">MAHIPSYIRNHTKSPCRADETDGCECTYLLLTPALPIRSITPITITVPGSITSISPYKNPVLIAIPGLQMEIDLEQETHRG</sequence>
<accession>A0A0D0CJE5</accession>
<name>A0A0D0CJE5_9AGAR</name>
<evidence type="ECO:0000313" key="2">
    <source>
        <dbReference type="Proteomes" id="UP000053593"/>
    </source>
</evidence>
<reference evidence="1 2" key="1">
    <citation type="submission" date="2014-04" db="EMBL/GenBank/DDBJ databases">
        <title>Evolutionary Origins and Diversification of the Mycorrhizal Mutualists.</title>
        <authorList>
            <consortium name="DOE Joint Genome Institute"/>
            <consortium name="Mycorrhizal Genomics Consortium"/>
            <person name="Kohler A."/>
            <person name="Kuo A."/>
            <person name="Nagy L.G."/>
            <person name="Floudas D."/>
            <person name="Copeland A."/>
            <person name="Barry K.W."/>
            <person name="Cichocki N."/>
            <person name="Veneault-Fourrey C."/>
            <person name="LaButti K."/>
            <person name="Lindquist E.A."/>
            <person name="Lipzen A."/>
            <person name="Lundell T."/>
            <person name="Morin E."/>
            <person name="Murat C."/>
            <person name="Riley R."/>
            <person name="Ohm R."/>
            <person name="Sun H."/>
            <person name="Tunlid A."/>
            <person name="Henrissat B."/>
            <person name="Grigoriev I.V."/>
            <person name="Hibbett D.S."/>
            <person name="Martin F."/>
        </authorList>
    </citation>
    <scope>NUCLEOTIDE SEQUENCE [LARGE SCALE GENOMIC DNA]</scope>
    <source>
        <strain evidence="1 2">FD-317 M1</strain>
    </source>
</reference>
<protein>
    <submittedName>
        <fullName evidence="1">Uncharacterized protein</fullName>
    </submittedName>
</protein>
<proteinExistence type="predicted"/>
<organism evidence="1 2">
    <name type="scientific">Collybiopsis luxurians FD-317 M1</name>
    <dbReference type="NCBI Taxonomy" id="944289"/>
    <lineage>
        <taxon>Eukaryota</taxon>
        <taxon>Fungi</taxon>
        <taxon>Dikarya</taxon>
        <taxon>Basidiomycota</taxon>
        <taxon>Agaricomycotina</taxon>
        <taxon>Agaricomycetes</taxon>
        <taxon>Agaricomycetidae</taxon>
        <taxon>Agaricales</taxon>
        <taxon>Marasmiineae</taxon>
        <taxon>Omphalotaceae</taxon>
        <taxon>Collybiopsis</taxon>
        <taxon>Collybiopsis luxurians</taxon>
    </lineage>
</organism>
<evidence type="ECO:0000313" key="1">
    <source>
        <dbReference type="EMBL" id="KIK58467.1"/>
    </source>
</evidence>